<dbReference type="EMBL" id="JACGWU010000001">
    <property type="protein sequence ID" value="MBA8828692.1"/>
    <property type="molecule type" value="Genomic_DNA"/>
</dbReference>
<comment type="caution">
    <text evidence="1">The sequence shown here is derived from an EMBL/GenBank/DDBJ whole genome shotgun (WGS) entry which is preliminary data.</text>
</comment>
<gene>
    <name evidence="1" type="ORF">FB555_000763</name>
</gene>
<keyword evidence="2" id="KW-1185">Reference proteome</keyword>
<name>A0A7W3PNQ7_9MICO</name>
<dbReference type="AlphaFoldDB" id="A0A7W3PNQ7"/>
<dbReference type="Proteomes" id="UP000524237">
    <property type="component" value="Unassembled WGS sequence"/>
</dbReference>
<proteinExistence type="predicted"/>
<accession>A0A7W3PNQ7</accession>
<sequence>MGGEARDLIRLDVHLMNLPCRAKVAEAQQPTIYHVYIARIRIVYSCIYG</sequence>
<evidence type="ECO:0000313" key="1">
    <source>
        <dbReference type="EMBL" id="MBA8828692.1"/>
    </source>
</evidence>
<organism evidence="1 2">
    <name type="scientific">Alpinimonas psychrophila</name>
    <dbReference type="NCBI Taxonomy" id="748908"/>
    <lineage>
        <taxon>Bacteria</taxon>
        <taxon>Bacillati</taxon>
        <taxon>Actinomycetota</taxon>
        <taxon>Actinomycetes</taxon>
        <taxon>Micrococcales</taxon>
        <taxon>Microbacteriaceae</taxon>
        <taxon>Alpinimonas</taxon>
    </lineage>
</organism>
<reference evidence="1 2" key="1">
    <citation type="submission" date="2020-07" db="EMBL/GenBank/DDBJ databases">
        <title>Sequencing the genomes of 1000 actinobacteria strains.</title>
        <authorList>
            <person name="Klenk H.-P."/>
        </authorList>
    </citation>
    <scope>NUCLEOTIDE SEQUENCE [LARGE SCALE GENOMIC DNA]</scope>
    <source>
        <strain evidence="1 2">DSM 23737</strain>
    </source>
</reference>
<protein>
    <submittedName>
        <fullName evidence="1">Uncharacterized protein</fullName>
    </submittedName>
</protein>
<evidence type="ECO:0000313" key="2">
    <source>
        <dbReference type="Proteomes" id="UP000524237"/>
    </source>
</evidence>